<dbReference type="Proteomes" id="UP001055101">
    <property type="component" value="Unassembled WGS sequence"/>
</dbReference>
<proteinExistence type="predicted"/>
<accession>A0ABQ4TJS0</accession>
<evidence type="ECO:0000313" key="2">
    <source>
        <dbReference type="EMBL" id="GJE55630.1"/>
    </source>
</evidence>
<evidence type="ECO:0008006" key="4">
    <source>
        <dbReference type="Google" id="ProtNLM"/>
    </source>
</evidence>
<gene>
    <name evidence="2" type="ORF">EKPJFOCH_2125</name>
</gene>
<reference evidence="2" key="2">
    <citation type="submission" date="2021-08" db="EMBL/GenBank/DDBJ databases">
        <authorList>
            <person name="Tani A."/>
            <person name="Ola A."/>
            <person name="Ogura Y."/>
            <person name="Katsura K."/>
            <person name="Hayashi T."/>
        </authorList>
    </citation>
    <scope>NUCLEOTIDE SEQUENCE</scope>
    <source>
        <strain evidence="2">DSM 23674</strain>
    </source>
</reference>
<feature type="compositionally biased region" description="Basic and acidic residues" evidence="1">
    <location>
        <begin position="191"/>
        <end position="206"/>
    </location>
</feature>
<sequence>MREERAGLPIRAFASPREWEAWLATIPRTAPGLWLRIAKKGSGVASVTRLEAIEGALCHGWIDGQAAPYDEQSWLVRFTPRRPRSTWSEVNRAAAQALIAAGRMRETGLAEIAAAQADGRWEAAYAPASRAEVPEDLIAALDASPEAKQAFATLDRTNRYAILYRVQEAKKPETRARRIAGFVAMLERGETPYPRKRERVSRKDSVEGGTQVPG</sequence>
<evidence type="ECO:0000256" key="1">
    <source>
        <dbReference type="SAM" id="MobiDB-lite"/>
    </source>
</evidence>
<comment type="caution">
    <text evidence="2">The sequence shown here is derived from an EMBL/GenBank/DDBJ whole genome shotgun (WGS) entry which is preliminary data.</text>
</comment>
<dbReference type="Pfam" id="PF13376">
    <property type="entry name" value="OmdA"/>
    <property type="match status" value="1"/>
</dbReference>
<dbReference type="EMBL" id="BPRA01000009">
    <property type="protein sequence ID" value="GJE55630.1"/>
    <property type="molecule type" value="Genomic_DNA"/>
</dbReference>
<keyword evidence="3" id="KW-1185">Reference proteome</keyword>
<reference evidence="2" key="1">
    <citation type="journal article" date="2021" name="Front. Microbiol.">
        <title>Comprehensive Comparative Genomics and Phenotyping of Methylobacterium Species.</title>
        <authorList>
            <person name="Alessa O."/>
            <person name="Ogura Y."/>
            <person name="Fujitani Y."/>
            <person name="Takami H."/>
            <person name="Hayashi T."/>
            <person name="Sahin N."/>
            <person name="Tani A."/>
        </authorList>
    </citation>
    <scope>NUCLEOTIDE SEQUENCE</scope>
    <source>
        <strain evidence="2">DSM 23674</strain>
    </source>
</reference>
<protein>
    <recommendedName>
        <fullName evidence="4">Bacteriocin-protection protein</fullName>
    </recommendedName>
</protein>
<organism evidence="2 3">
    <name type="scientific">Methylobacterium thuringiense</name>
    <dbReference type="NCBI Taxonomy" id="1003091"/>
    <lineage>
        <taxon>Bacteria</taxon>
        <taxon>Pseudomonadati</taxon>
        <taxon>Pseudomonadota</taxon>
        <taxon>Alphaproteobacteria</taxon>
        <taxon>Hyphomicrobiales</taxon>
        <taxon>Methylobacteriaceae</taxon>
        <taxon>Methylobacterium</taxon>
    </lineage>
</organism>
<dbReference type="RefSeq" id="WP_147818495.1">
    <property type="nucleotide sequence ID" value="NZ_BPRA01000009.1"/>
</dbReference>
<name>A0ABQ4TJS0_9HYPH</name>
<evidence type="ECO:0000313" key="3">
    <source>
        <dbReference type="Proteomes" id="UP001055101"/>
    </source>
</evidence>
<feature type="region of interest" description="Disordered" evidence="1">
    <location>
        <begin position="191"/>
        <end position="214"/>
    </location>
</feature>